<dbReference type="InterPro" id="IPR038665">
    <property type="entry name" value="Voltage-dep_anion_channel_sf"/>
</dbReference>
<evidence type="ECO:0000256" key="4">
    <source>
        <dbReference type="ARBA" id="ARBA00023136"/>
    </source>
</evidence>
<dbReference type="PANTHER" id="PTHR37955:SF1">
    <property type="entry name" value="DEP DOMAIN-CONTAINING PROTEIN"/>
    <property type="match status" value="1"/>
</dbReference>
<organism evidence="7 8">
    <name type="scientific">Fuscovulum ytuae</name>
    <dbReference type="NCBI Taxonomy" id="3042299"/>
    <lineage>
        <taxon>Bacteria</taxon>
        <taxon>Pseudomonadati</taxon>
        <taxon>Pseudomonadota</taxon>
        <taxon>Alphaproteobacteria</taxon>
        <taxon>Rhodobacterales</taxon>
        <taxon>Paracoccaceae</taxon>
        <taxon>Fuscovulum</taxon>
    </lineage>
</organism>
<evidence type="ECO:0000256" key="2">
    <source>
        <dbReference type="ARBA" id="ARBA00022692"/>
    </source>
</evidence>
<evidence type="ECO:0000256" key="6">
    <source>
        <dbReference type="SAM" id="Phobius"/>
    </source>
</evidence>
<keyword evidence="2 6" id="KW-0812">Transmembrane</keyword>
<feature type="transmembrane region" description="Helical" evidence="6">
    <location>
        <begin position="101"/>
        <end position="121"/>
    </location>
</feature>
<dbReference type="Proteomes" id="UP001230978">
    <property type="component" value="Chromosome"/>
</dbReference>
<sequence length="330" mass="34602">MAERAHPRPKLYPPPQFPPRRPGRFDRVPPAVFPAILGLLGLGLALRRGLDAAGLPIGLADLLLGAAAMLWAYALFAYGVKLTRRPSVMLEDMKALPGRTGLAAATVGAMALAAAVAPFSVTLGKGMLVAALIGHGIVMLVTVRVLLSLPPEGRDVNPGWHLTFIGYIVGGLAALIVGWPSLALGLVWWTVVVAGMIWAISLVQLFRRIPPAPLRPMLAIHLAPMSFIATICATLGMEVMAQTALALAATIFVALLVTGRWITASGFSAMWAAFTFPLSAFAGALFACGWEVPGMVVLIAALGVIPPIAYRVITLWGSGRLAAVTNAAEV</sequence>
<protein>
    <submittedName>
        <fullName evidence="7">Tellurium resistance protein</fullName>
    </submittedName>
</protein>
<dbReference type="InterPro" id="IPR052951">
    <property type="entry name" value="Tellurite_res_ion_channel"/>
</dbReference>
<gene>
    <name evidence="7" type="ORF">QF092_03855</name>
</gene>
<feature type="transmembrane region" description="Helical" evidence="6">
    <location>
        <begin position="159"/>
        <end position="180"/>
    </location>
</feature>
<accession>A0ABY8Q8E4</accession>
<feature type="transmembrane region" description="Helical" evidence="6">
    <location>
        <begin position="58"/>
        <end position="80"/>
    </location>
</feature>
<keyword evidence="3 6" id="KW-1133">Transmembrane helix</keyword>
<dbReference type="Pfam" id="PF03595">
    <property type="entry name" value="SLAC1"/>
    <property type="match status" value="1"/>
</dbReference>
<evidence type="ECO:0000256" key="1">
    <source>
        <dbReference type="ARBA" id="ARBA00004141"/>
    </source>
</evidence>
<evidence type="ECO:0000313" key="7">
    <source>
        <dbReference type="EMBL" id="WGV16954.1"/>
    </source>
</evidence>
<feature type="transmembrane region" description="Helical" evidence="6">
    <location>
        <begin position="293"/>
        <end position="313"/>
    </location>
</feature>
<dbReference type="InterPro" id="IPR004695">
    <property type="entry name" value="SLAC1/Mae1/Ssu1/TehA"/>
</dbReference>
<proteinExistence type="predicted"/>
<feature type="transmembrane region" description="Helical" evidence="6">
    <location>
        <begin position="243"/>
        <end position="262"/>
    </location>
</feature>
<feature type="transmembrane region" description="Helical" evidence="6">
    <location>
        <begin position="269"/>
        <end position="287"/>
    </location>
</feature>
<name>A0ABY8Q8E4_9RHOB</name>
<evidence type="ECO:0000313" key="8">
    <source>
        <dbReference type="Proteomes" id="UP001230978"/>
    </source>
</evidence>
<feature type="compositionally biased region" description="Pro residues" evidence="5">
    <location>
        <begin position="10"/>
        <end position="20"/>
    </location>
</feature>
<feature type="transmembrane region" description="Helical" evidence="6">
    <location>
        <begin position="218"/>
        <end position="237"/>
    </location>
</feature>
<dbReference type="RefSeq" id="WP_281467802.1">
    <property type="nucleotide sequence ID" value="NZ_CP124535.1"/>
</dbReference>
<dbReference type="PANTHER" id="PTHR37955">
    <property type="entry name" value="TELLURITE RESISTANCE PROTEIN TEHA"/>
    <property type="match status" value="1"/>
</dbReference>
<feature type="transmembrane region" description="Helical" evidence="6">
    <location>
        <begin position="186"/>
        <end position="206"/>
    </location>
</feature>
<evidence type="ECO:0000256" key="5">
    <source>
        <dbReference type="SAM" id="MobiDB-lite"/>
    </source>
</evidence>
<keyword evidence="4 6" id="KW-0472">Membrane</keyword>
<evidence type="ECO:0000256" key="3">
    <source>
        <dbReference type="ARBA" id="ARBA00022989"/>
    </source>
</evidence>
<comment type="subcellular location">
    <subcellularLocation>
        <location evidence="1">Membrane</location>
        <topology evidence="1">Multi-pass membrane protein</topology>
    </subcellularLocation>
</comment>
<dbReference type="EMBL" id="CP124535">
    <property type="protein sequence ID" value="WGV16954.1"/>
    <property type="molecule type" value="Genomic_DNA"/>
</dbReference>
<dbReference type="Gene3D" id="1.50.10.150">
    <property type="entry name" value="Voltage-dependent anion channel"/>
    <property type="match status" value="1"/>
</dbReference>
<feature type="transmembrane region" description="Helical" evidence="6">
    <location>
        <begin position="28"/>
        <end position="46"/>
    </location>
</feature>
<reference evidence="7 8" key="1">
    <citation type="submission" date="2023-04" db="EMBL/GenBank/DDBJ databases">
        <title>YMD61, complete Genome.</title>
        <authorList>
            <person name="Zhang J."/>
        </authorList>
    </citation>
    <scope>NUCLEOTIDE SEQUENCE [LARGE SCALE GENOMIC DNA]</scope>
    <source>
        <strain evidence="7 8">YMD61</strain>
    </source>
</reference>
<feature type="transmembrane region" description="Helical" evidence="6">
    <location>
        <begin position="127"/>
        <end position="147"/>
    </location>
</feature>
<feature type="region of interest" description="Disordered" evidence="5">
    <location>
        <begin position="1"/>
        <end position="23"/>
    </location>
</feature>
<keyword evidence="8" id="KW-1185">Reference proteome</keyword>